<evidence type="ECO:0000313" key="1">
    <source>
        <dbReference type="EMBL" id="CAG8832184.1"/>
    </source>
</evidence>
<sequence length="52" mass="5963">EGGITRMLTNFNQSPVTDDEVIDQDPEIDNEREEQISANTSYSYVDPELCQR</sequence>
<dbReference type="Proteomes" id="UP000789920">
    <property type="component" value="Unassembled WGS sequence"/>
</dbReference>
<accession>A0ACA9SCA0</accession>
<name>A0ACA9SCA0_9GLOM</name>
<organism evidence="1 2">
    <name type="scientific">Racocetra persica</name>
    <dbReference type="NCBI Taxonomy" id="160502"/>
    <lineage>
        <taxon>Eukaryota</taxon>
        <taxon>Fungi</taxon>
        <taxon>Fungi incertae sedis</taxon>
        <taxon>Mucoromycota</taxon>
        <taxon>Glomeromycotina</taxon>
        <taxon>Glomeromycetes</taxon>
        <taxon>Diversisporales</taxon>
        <taxon>Gigasporaceae</taxon>
        <taxon>Racocetra</taxon>
    </lineage>
</organism>
<protein>
    <submittedName>
        <fullName evidence="1">14260_t:CDS:1</fullName>
    </submittedName>
</protein>
<comment type="caution">
    <text evidence="1">The sequence shown here is derived from an EMBL/GenBank/DDBJ whole genome shotgun (WGS) entry which is preliminary data.</text>
</comment>
<dbReference type="EMBL" id="CAJVQC010103063">
    <property type="protein sequence ID" value="CAG8832184.1"/>
    <property type="molecule type" value="Genomic_DNA"/>
</dbReference>
<reference evidence="1" key="1">
    <citation type="submission" date="2021-06" db="EMBL/GenBank/DDBJ databases">
        <authorList>
            <person name="Kallberg Y."/>
            <person name="Tangrot J."/>
            <person name="Rosling A."/>
        </authorList>
    </citation>
    <scope>NUCLEOTIDE SEQUENCE</scope>
    <source>
        <strain evidence="1">MA461A</strain>
    </source>
</reference>
<keyword evidence="2" id="KW-1185">Reference proteome</keyword>
<proteinExistence type="predicted"/>
<evidence type="ECO:0000313" key="2">
    <source>
        <dbReference type="Proteomes" id="UP000789920"/>
    </source>
</evidence>
<feature type="non-terminal residue" evidence="1">
    <location>
        <position position="1"/>
    </location>
</feature>
<gene>
    <name evidence="1" type="ORF">RPERSI_LOCUS28375</name>
</gene>